<dbReference type="RefSeq" id="WP_041133157.1">
    <property type="nucleotide sequence ID" value="NZ_CP010407.1"/>
</dbReference>
<dbReference type="PANTHER" id="PTHR42770:SF7">
    <property type="entry name" value="MEMBRANE PROTEIN"/>
    <property type="match status" value="1"/>
</dbReference>
<keyword evidence="3 6" id="KW-0812">Transmembrane</keyword>
<gene>
    <name evidence="7" type="ORF">SVTN_38185</name>
</gene>
<dbReference type="Proteomes" id="UP000031774">
    <property type="component" value="Chromosome"/>
</dbReference>
<feature type="transmembrane region" description="Helical" evidence="6">
    <location>
        <begin position="24"/>
        <end position="51"/>
    </location>
</feature>
<reference evidence="7 8" key="1">
    <citation type="submission" date="2014-12" db="EMBL/GenBank/DDBJ databases">
        <title>Complete genome sequence of Streptomyces vietnamensis strain GIMV4.0001, a genetic manipulable producer of the benzoisochromanequinone antibiotic granaticin.</title>
        <authorList>
            <person name="Deng M.R."/>
            <person name="Guo J."/>
            <person name="Ma L.Y."/>
            <person name="Feng G.D."/>
            <person name="Mo C.Y."/>
            <person name="Zhu H.H."/>
        </authorList>
    </citation>
    <scope>NUCLEOTIDE SEQUENCE [LARGE SCALE GENOMIC DNA]</scope>
    <source>
        <strain evidence="8">GIMV4.0001</strain>
    </source>
</reference>
<accession>A0A0B5I571</accession>
<feature type="transmembrane region" description="Helical" evidence="6">
    <location>
        <begin position="138"/>
        <end position="160"/>
    </location>
</feature>
<proteinExistence type="predicted"/>
<keyword evidence="2" id="KW-1003">Cell membrane</keyword>
<dbReference type="PIRSF" id="PIRSF006060">
    <property type="entry name" value="AA_transporter"/>
    <property type="match status" value="1"/>
</dbReference>
<organism evidence="7 8">
    <name type="scientific">Streptomyces vietnamensis</name>
    <dbReference type="NCBI Taxonomy" id="362257"/>
    <lineage>
        <taxon>Bacteria</taxon>
        <taxon>Bacillati</taxon>
        <taxon>Actinomycetota</taxon>
        <taxon>Actinomycetes</taxon>
        <taxon>Kitasatosporales</taxon>
        <taxon>Streptomycetaceae</taxon>
        <taxon>Streptomyces</taxon>
    </lineage>
</organism>
<dbReference type="AlphaFoldDB" id="A0A0B5I571"/>
<dbReference type="HOGENOM" id="CLU_039037_0_0_11"/>
<feature type="transmembrane region" description="Helical" evidence="6">
    <location>
        <begin position="249"/>
        <end position="271"/>
    </location>
</feature>
<feature type="transmembrane region" description="Helical" evidence="6">
    <location>
        <begin position="97"/>
        <end position="118"/>
    </location>
</feature>
<feature type="transmembrane region" description="Helical" evidence="6">
    <location>
        <begin position="211"/>
        <end position="228"/>
    </location>
</feature>
<evidence type="ECO:0000313" key="7">
    <source>
        <dbReference type="EMBL" id="AJF69235.1"/>
    </source>
</evidence>
<feature type="transmembrane region" description="Helical" evidence="6">
    <location>
        <begin position="450"/>
        <end position="474"/>
    </location>
</feature>
<evidence type="ECO:0000256" key="2">
    <source>
        <dbReference type="ARBA" id="ARBA00022475"/>
    </source>
</evidence>
<feature type="transmembrane region" description="Helical" evidence="6">
    <location>
        <begin position="172"/>
        <end position="191"/>
    </location>
</feature>
<keyword evidence="5 6" id="KW-0472">Membrane</keyword>
<evidence type="ECO:0000256" key="6">
    <source>
        <dbReference type="SAM" id="Phobius"/>
    </source>
</evidence>
<evidence type="ECO:0000256" key="5">
    <source>
        <dbReference type="ARBA" id="ARBA00023136"/>
    </source>
</evidence>
<evidence type="ECO:0000313" key="8">
    <source>
        <dbReference type="Proteomes" id="UP000031774"/>
    </source>
</evidence>
<name>A0A0B5I571_9ACTN</name>
<feature type="transmembrane region" description="Helical" evidence="6">
    <location>
        <begin position="301"/>
        <end position="322"/>
    </location>
</feature>
<comment type="subcellular location">
    <subcellularLocation>
        <location evidence="1">Cell membrane</location>
        <topology evidence="1">Multi-pass membrane protein</topology>
    </subcellularLocation>
</comment>
<evidence type="ECO:0000256" key="4">
    <source>
        <dbReference type="ARBA" id="ARBA00022989"/>
    </source>
</evidence>
<feature type="transmembrane region" description="Helical" evidence="6">
    <location>
        <begin position="416"/>
        <end position="438"/>
    </location>
</feature>
<dbReference type="InterPro" id="IPR002293">
    <property type="entry name" value="AA/rel_permease1"/>
</dbReference>
<dbReference type="KEGG" id="svt:SVTN_38185"/>
<dbReference type="Gene3D" id="1.20.1740.10">
    <property type="entry name" value="Amino acid/polyamine transporter I"/>
    <property type="match status" value="1"/>
</dbReference>
<sequence length="497" mass="51151">MTSASDTPPPPAPPLEKGLRGDSVGLLATIALGLASVAPAYSIAVTLGLVTLVVGDLAPAALLLGFVPILLTAFAFRELNRRMPDCGTTFVWNTRAFGPAVGWVAGGWTVLVATVLAMTTLAQVGASATLAFLGLDAAAGSTFAVTAVAVVLIALVVTVAYRGIQLAAHVQYAMLGLQLLAMLAFGVAAFARDGAATPSLSWVSPFAFDDFGSFAEAVLLCLFIYWGWDALITFNEETVDSDRTPGRAAVASTLILLVTYLFTAFAAISFAGTGTGGLGLGKAENAADVLTLLSPTVLGGAASRVVTLAIAVSAVGALLTCAGSSPRSTLSMSAHGALPAAFGRVHPRFRTPAFGTVFFGAAAAVALVLLTLVSADFLGDAILSIGLLIAFYYGVTGFACAWYFRRRLRNSPRDLLVKGVLPATGGLMMLAAFVRSAYDMADPDYGSTSLGGVGGVFLLGVGSIVLGAVVMLLVRTRHRRFFQHGRTAVTTLSVTEN</sequence>
<dbReference type="EMBL" id="CP010407">
    <property type="protein sequence ID" value="AJF69235.1"/>
    <property type="molecule type" value="Genomic_DNA"/>
</dbReference>
<evidence type="ECO:0000256" key="1">
    <source>
        <dbReference type="ARBA" id="ARBA00004651"/>
    </source>
</evidence>
<dbReference type="PANTHER" id="PTHR42770">
    <property type="entry name" value="AMINO ACID TRANSPORTER-RELATED"/>
    <property type="match status" value="1"/>
</dbReference>
<dbReference type="GO" id="GO:0022857">
    <property type="term" value="F:transmembrane transporter activity"/>
    <property type="evidence" value="ECO:0007669"/>
    <property type="project" value="InterPro"/>
</dbReference>
<dbReference type="Pfam" id="PF13520">
    <property type="entry name" value="AA_permease_2"/>
    <property type="match status" value="1"/>
</dbReference>
<feature type="transmembrane region" description="Helical" evidence="6">
    <location>
        <begin position="57"/>
        <end position="76"/>
    </location>
</feature>
<protein>
    <submittedName>
        <fullName evidence="7">Amino acid transporter</fullName>
    </submittedName>
</protein>
<feature type="transmembrane region" description="Helical" evidence="6">
    <location>
        <begin position="381"/>
        <end position="404"/>
    </location>
</feature>
<keyword evidence="4 6" id="KW-1133">Transmembrane helix</keyword>
<feature type="transmembrane region" description="Helical" evidence="6">
    <location>
        <begin position="353"/>
        <end position="375"/>
    </location>
</feature>
<keyword evidence="8" id="KW-1185">Reference proteome</keyword>
<dbReference type="GO" id="GO:0005886">
    <property type="term" value="C:plasma membrane"/>
    <property type="evidence" value="ECO:0007669"/>
    <property type="project" value="UniProtKB-SubCell"/>
</dbReference>
<dbReference type="InterPro" id="IPR050367">
    <property type="entry name" value="APC_superfamily"/>
</dbReference>
<dbReference type="STRING" id="362257.SVTN_38185"/>
<evidence type="ECO:0000256" key="3">
    <source>
        <dbReference type="ARBA" id="ARBA00022692"/>
    </source>
</evidence>